<dbReference type="SUPFAM" id="SSF52833">
    <property type="entry name" value="Thioredoxin-like"/>
    <property type="match status" value="1"/>
</dbReference>
<dbReference type="GO" id="GO:0005737">
    <property type="term" value="C:cytoplasm"/>
    <property type="evidence" value="ECO:0007669"/>
    <property type="project" value="TreeGrafter"/>
</dbReference>
<dbReference type="PANTHER" id="PTHR42801">
    <property type="entry name" value="THIOREDOXIN-DEPENDENT PEROXIDE REDUCTASE"/>
    <property type="match status" value="1"/>
</dbReference>
<evidence type="ECO:0000256" key="8">
    <source>
        <dbReference type="ARBA" id="ARBA00023284"/>
    </source>
</evidence>
<comment type="catalytic activity">
    <reaction evidence="12">
        <text>a hydroperoxide + [thioredoxin]-dithiol = an alcohol + [thioredoxin]-disulfide + H2O</text>
        <dbReference type="Rhea" id="RHEA:62620"/>
        <dbReference type="Rhea" id="RHEA-COMP:10698"/>
        <dbReference type="Rhea" id="RHEA-COMP:10700"/>
        <dbReference type="ChEBI" id="CHEBI:15377"/>
        <dbReference type="ChEBI" id="CHEBI:29950"/>
        <dbReference type="ChEBI" id="CHEBI:30879"/>
        <dbReference type="ChEBI" id="CHEBI:35924"/>
        <dbReference type="ChEBI" id="CHEBI:50058"/>
        <dbReference type="EC" id="1.11.1.24"/>
    </reaction>
</comment>
<dbReference type="InterPro" id="IPR000866">
    <property type="entry name" value="AhpC/TSA"/>
</dbReference>
<comment type="caution">
    <text evidence="15">The sequence shown here is derived from an EMBL/GenBank/DDBJ whole genome shotgun (WGS) entry which is preliminary data.</text>
</comment>
<comment type="subunit">
    <text evidence="2">Monomer.</text>
</comment>
<dbReference type="GO" id="GO:0034599">
    <property type="term" value="P:cellular response to oxidative stress"/>
    <property type="evidence" value="ECO:0007669"/>
    <property type="project" value="TreeGrafter"/>
</dbReference>
<dbReference type="GO" id="GO:0045454">
    <property type="term" value="P:cell redox homeostasis"/>
    <property type="evidence" value="ECO:0007669"/>
    <property type="project" value="TreeGrafter"/>
</dbReference>
<keyword evidence="16" id="KW-1185">Reference proteome</keyword>
<dbReference type="PANTHER" id="PTHR42801:SF8">
    <property type="entry name" value="PEROXIREDOXIN RV1608C-RELATED"/>
    <property type="match status" value="1"/>
</dbReference>
<gene>
    <name evidence="15" type="ORF">GCM10011354_33040</name>
</gene>
<comment type="function">
    <text evidence="1">Thiol-specific peroxidase that catalyzes the reduction of hydrogen peroxide and organic hydroperoxides to water and alcohols, respectively. Plays a role in cell protection against oxidative stress by detoxifying peroxides and as sensor of hydrogen peroxide-mediated signaling events.</text>
</comment>
<dbReference type="Pfam" id="PF00578">
    <property type="entry name" value="AhpC-TSA"/>
    <property type="match status" value="1"/>
</dbReference>
<sequence>MPVAVGDHVPDLAVRLSDGTTTSLQALADGRELVVFFYPKAFTPGCTAQACHFRDLGAEFAEVGATRVGVSRDDLATQQRFGTEHEFDFPLVADPEGEVARAFGAKRAGPLPSRRQTYVLGPDLTVRLVVGSELNMQRHADEALQFLREAPTG</sequence>
<evidence type="ECO:0000313" key="15">
    <source>
        <dbReference type="EMBL" id="GGI09229.1"/>
    </source>
</evidence>
<dbReference type="OrthoDB" id="9812811at2"/>
<dbReference type="EC" id="1.11.1.24" evidence="3"/>
<dbReference type="InterPro" id="IPR050924">
    <property type="entry name" value="Peroxiredoxin_BCP/PrxQ"/>
</dbReference>
<evidence type="ECO:0000256" key="12">
    <source>
        <dbReference type="ARBA" id="ARBA00049091"/>
    </source>
</evidence>
<name>A0A8J3ACY6_9ACTN</name>
<dbReference type="RefSeq" id="WP_130650282.1">
    <property type="nucleotide sequence ID" value="NZ_BMHA01000014.1"/>
</dbReference>
<evidence type="ECO:0000256" key="3">
    <source>
        <dbReference type="ARBA" id="ARBA00013017"/>
    </source>
</evidence>
<dbReference type="AlphaFoldDB" id="A0A8J3ACY6"/>
<keyword evidence="5" id="KW-0049">Antioxidant</keyword>
<reference evidence="15" key="2">
    <citation type="submission" date="2020-09" db="EMBL/GenBank/DDBJ databases">
        <authorList>
            <person name="Sun Q."/>
            <person name="Zhou Y."/>
        </authorList>
    </citation>
    <scope>NUCLEOTIDE SEQUENCE</scope>
    <source>
        <strain evidence="15">CGMCC 1.14988</strain>
    </source>
</reference>
<dbReference type="Gene3D" id="3.40.30.10">
    <property type="entry name" value="Glutaredoxin"/>
    <property type="match status" value="1"/>
</dbReference>
<evidence type="ECO:0000256" key="1">
    <source>
        <dbReference type="ARBA" id="ARBA00003330"/>
    </source>
</evidence>
<dbReference type="EMBL" id="BMHA01000014">
    <property type="protein sequence ID" value="GGI09229.1"/>
    <property type="molecule type" value="Genomic_DNA"/>
</dbReference>
<feature type="active site" description="Cysteine sulfenic acid (-SOH) intermediate; for peroxidase activity" evidence="13">
    <location>
        <position position="46"/>
    </location>
</feature>
<evidence type="ECO:0000256" key="10">
    <source>
        <dbReference type="ARBA" id="ARBA00038489"/>
    </source>
</evidence>
<evidence type="ECO:0000256" key="6">
    <source>
        <dbReference type="ARBA" id="ARBA00023002"/>
    </source>
</evidence>
<dbReference type="PIRSF" id="PIRSF000239">
    <property type="entry name" value="AHPC"/>
    <property type="match status" value="1"/>
</dbReference>
<evidence type="ECO:0000256" key="11">
    <source>
        <dbReference type="ARBA" id="ARBA00041373"/>
    </source>
</evidence>
<evidence type="ECO:0000259" key="14">
    <source>
        <dbReference type="PROSITE" id="PS51352"/>
    </source>
</evidence>
<evidence type="ECO:0000256" key="7">
    <source>
        <dbReference type="ARBA" id="ARBA00023157"/>
    </source>
</evidence>
<protein>
    <recommendedName>
        <fullName evidence="3">thioredoxin-dependent peroxiredoxin</fullName>
        <ecNumber evidence="3">1.11.1.24</ecNumber>
    </recommendedName>
    <alternativeName>
        <fullName evidence="11">Bacterioferritin comigratory protein</fullName>
    </alternativeName>
    <alternativeName>
        <fullName evidence="9">Thioredoxin peroxidase</fullName>
    </alternativeName>
</protein>
<dbReference type="Proteomes" id="UP000650511">
    <property type="component" value="Unassembled WGS sequence"/>
</dbReference>
<dbReference type="InterPro" id="IPR024706">
    <property type="entry name" value="Peroxiredoxin_AhpC-typ"/>
</dbReference>
<keyword evidence="7" id="KW-1015">Disulfide bond</keyword>
<dbReference type="InterPro" id="IPR013766">
    <property type="entry name" value="Thioredoxin_domain"/>
</dbReference>
<dbReference type="GO" id="GO:0008379">
    <property type="term" value="F:thioredoxin peroxidase activity"/>
    <property type="evidence" value="ECO:0007669"/>
    <property type="project" value="TreeGrafter"/>
</dbReference>
<keyword evidence="8" id="KW-0676">Redox-active center</keyword>
<reference evidence="15" key="1">
    <citation type="journal article" date="2014" name="Int. J. Syst. Evol. Microbiol.">
        <title>Complete genome sequence of Corynebacterium casei LMG S-19264T (=DSM 44701T), isolated from a smear-ripened cheese.</title>
        <authorList>
            <consortium name="US DOE Joint Genome Institute (JGI-PGF)"/>
            <person name="Walter F."/>
            <person name="Albersmeier A."/>
            <person name="Kalinowski J."/>
            <person name="Ruckert C."/>
        </authorList>
    </citation>
    <scope>NUCLEOTIDE SEQUENCE</scope>
    <source>
        <strain evidence="15">CGMCC 1.14988</strain>
    </source>
</reference>
<evidence type="ECO:0000256" key="9">
    <source>
        <dbReference type="ARBA" id="ARBA00032824"/>
    </source>
</evidence>
<feature type="domain" description="Thioredoxin" evidence="14">
    <location>
        <begin position="3"/>
        <end position="152"/>
    </location>
</feature>
<evidence type="ECO:0000313" key="16">
    <source>
        <dbReference type="Proteomes" id="UP000650511"/>
    </source>
</evidence>
<dbReference type="InterPro" id="IPR036249">
    <property type="entry name" value="Thioredoxin-like_sf"/>
</dbReference>
<keyword evidence="6" id="KW-0560">Oxidoreductase</keyword>
<keyword evidence="4" id="KW-0575">Peroxidase</keyword>
<accession>A0A8J3ACY6</accession>
<evidence type="ECO:0000256" key="4">
    <source>
        <dbReference type="ARBA" id="ARBA00022559"/>
    </source>
</evidence>
<evidence type="ECO:0000256" key="2">
    <source>
        <dbReference type="ARBA" id="ARBA00011245"/>
    </source>
</evidence>
<comment type="similarity">
    <text evidence="10">Belongs to the peroxiredoxin family. BCP/PrxQ subfamily.</text>
</comment>
<evidence type="ECO:0000256" key="5">
    <source>
        <dbReference type="ARBA" id="ARBA00022862"/>
    </source>
</evidence>
<evidence type="ECO:0000256" key="13">
    <source>
        <dbReference type="PIRSR" id="PIRSR000239-1"/>
    </source>
</evidence>
<proteinExistence type="inferred from homology"/>
<organism evidence="15 16">
    <name type="scientific">Egicoccus halophilus</name>
    <dbReference type="NCBI Taxonomy" id="1670830"/>
    <lineage>
        <taxon>Bacteria</taxon>
        <taxon>Bacillati</taxon>
        <taxon>Actinomycetota</taxon>
        <taxon>Nitriliruptoria</taxon>
        <taxon>Egicoccales</taxon>
        <taxon>Egicoccaceae</taxon>
        <taxon>Egicoccus</taxon>
    </lineage>
</organism>
<dbReference type="PROSITE" id="PS51352">
    <property type="entry name" value="THIOREDOXIN_2"/>
    <property type="match status" value="1"/>
</dbReference>
<dbReference type="CDD" id="cd03017">
    <property type="entry name" value="PRX_BCP"/>
    <property type="match status" value="1"/>
</dbReference>